<dbReference type="STRING" id="29170.A0A368G7A6"/>
<dbReference type="InterPro" id="IPR006578">
    <property type="entry name" value="MADF-dom"/>
</dbReference>
<gene>
    <name evidence="3" type="ORF">ANCCAN_13740</name>
</gene>
<feature type="region of interest" description="Disordered" evidence="1">
    <location>
        <begin position="111"/>
        <end position="134"/>
    </location>
</feature>
<dbReference type="AlphaFoldDB" id="A0A368G7A6"/>
<keyword evidence="4" id="KW-1185">Reference proteome</keyword>
<dbReference type="OrthoDB" id="6487365at2759"/>
<protein>
    <recommendedName>
        <fullName evidence="2">MADF domain-containing protein</fullName>
    </recommendedName>
</protein>
<name>A0A368G7A6_ANCCA</name>
<proteinExistence type="predicted"/>
<evidence type="ECO:0000313" key="3">
    <source>
        <dbReference type="EMBL" id="RCN40316.1"/>
    </source>
</evidence>
<evidence type="ECO:0000256" key="1">
    <source>
        <dbReference type="SAM" id="MobiDB-lite"/>
    </source>
</evidence>
<evidence type="ECO:0000313" key="4">
    <source>
        <dbReference type="Proteomes" id="UP000252519"/>
    </source>
</evidence>
<feature type="region of interest" description="Disordered" evidence="1">
    <location>
        <begin position="180"/>
        <end position="201"/>
    </location>
</feature>
<accession>A0A368G7A6</accession>
<feature type="domain" description="MADF" evidence="2">
    <location>
        <begin position="13"/>
        <end position="83"/>
    </location>
</feature>
<dbReference type="Pfam" id="PF10545">
    <property type="entry name" value="MADF_DNA_bdg"/>
    <property type="match status" value="1"/>
</dbReference>
<organism evidence="3 4">
    <name type="scientific">Ancylostoma caninum</name>
    <name type="common">Dog hookworm</name>
    <dbReference type="NCBI Taxonomy" id="29170"/>
    <lineage>
        <taxon>Eukaryota</taxon>
        <taxon>Metazoa</taxon>
        <taxon>Ecdysozoa</taxon>
        <taxon>Nematoda</taxon>
        <taxon>Chromadorea</taxon>
        <taxon>Rhabditida</taxon>
        <taxon>Rhabditina</taxon>
        <taxon>Rhabditomorpha</taxon>
        <taxon>Strongyloidea</taxon>
        <taxon>Ancylostomatidae</taxon>
        <taxon>Ancylostomatinae</taxon>
        <taxon>Ancylostoma</taxon>
    </lineage>
</organism>
<reference evidence="3 4" key="1">
    <citation type="submission" date="2014-10" db="EMBL/GenBank/DDBJ databases">
        <title>Draft genome of the hookworm Ancylostoma caninum.</title>
        <authorList>
            <person name="Mitreva M."/>
        </authorList>
    </citation>
    <scope>NUCLEOTIDE SEQUENCE [LARGE SCALE GENOMIC DNA]</scope>
    <source>
        <strain evidence="3 4">Baltimore</strain>
    </source>
</reference>
<evidence type="ECO:0000259" key="2">
    <source>
        <dbReference type="Pfam" id="PF10545"/>
    </source>
</evidence>
<sequence>MKLKRTTGIIAVQLWQEIHDHFLNEENKYIPITELQRQWKLIRDSFVRKAKQLKELHTKKSGYSASAVKRILSWPFFERLDFLVVHEDLGIRISNVDNDGYAKVTYLEDRPARPQNPPNFCEVPQPETSRKRKSGDAFEVIHEIAEDLKKQDVRGDEWDAIYYWLNYILNVLEFSFEGSGGASSGESPTIQGSGRYSVAGY</sequence>
<dbReference type="EMBL" id="JOJR01000291">
    <property type="protein sequence ID" value="RCN40316.1"/>
    <property type="molecule type" value="Genomic_DNA"/>
</dbReference>
<dbReference type="Proteomes" id="UP000252519">
    <property type="component" value="Unassembled WGS sequence"/>
</dbReference>
<comment type="caution">
    <text evidence="3">The sequence shown here is derived from an EMBL/GenBank/DDBJ whole genome shotgun (WGS) entry which is preliminary data.</text>
</comment>